<keyword evidence="3" id="KW-0347">Helicase</keyword>
<accession>A0A6G1U2Z1</accession>
<dbReference type="GO" id="GO:0004386">
    <property type="term" value="F:helicase activity"/>
    <property type="evidence" value="ECO:0007669"/>
    <property type="project" value="UniProtKB-KW"/>
</dbReference>
<comment type="caution">
    <text evidence="3">The sequence shown here is derived from an EMBL/GenBank/DDBJ whole genome shotgun (WGS) entry which is preliminary data.</text>
</comment>
<proteinExistence type="predicted"/>
<evidence type="ECO:0000256" key="1">
    <source>
        <dbReference type="SAM" id="Coils"/>
    </source>
</evidence>
<dbReference type="Gene3D" id="3.40.50.300">
    <property type="entry name" value="P-loop containing nucleotide triphosphate hydrolases"/>
    <property type="match status" value="2"/>
</dbReference>
<dbReference type="Proteomes" id="UP000480425">
    <property type="component" value="Unassembled WGS sequence"/>
</dbReference>
<organism evidence="3 4">
    <name type="scientific">Segatella copri</name>
    <dbReference type="NCBI Taxonomy" id="165179"/>
    <lineage>
        <taxon>Bacteria</taxon>
        <taxon>Pseudomonadati</taxon>
        <taxon>Bacteroidota</taxon>
        <taxon>Bacteroidia</taxon>
        <taxon>Bacteroidales</taxon>
        <taxon>Prevotellaceae</taxon>
        <taxon>Segatella</taxon>
    </lineage>
</organism>
<evidence type="ECO:0000313" key="4">
    <source>
        <dbReference type="Proteomes" id="UP000480425"/>
    </source>
</evidence>
<protein>
    <submittedName>
        <fullName evidence="3">DEAD/DEAH box helicase</fullName>
    </submittedName>
</protein>
<dbReference type="InterPro" id="IPR027417">
    <property type="entry name" value="P-loop_NTPase"/>
</dbReference>
<evidence type="ECO:0000313" key="3">
    <source>
        <dbReference type="EMBL" id="MQN81944.1"/>
    </source>
</evidence>
<dbReference type="AlphaFoldDB" id="A0A6G1U2Z1"/>
<gene>
    <name evidence="3" type="ORF">F7D73_13555</name>
</gene>
<evidence type="ECO:0000256" key="2">
    <source>
        <dbReference type="SAM" id="MobiDB-lite"/>
    </source>
</evidence>
<sequence length="1000" mass="116503">MMEKELKDFQKATVKHIVDIFKSKKQRRVLLSDEVGLGKTIVSKGVIQAVGELSDEYGIWDDNTYRVVYICSNANIVKQNTENLGIEDVMNIEESRLSMQHFIVAKKVKELIEAKKDKPSILIPLTPGTSFNLQTSAGNMNERALMFAILSHVKDFKEHTKALKNRLNIYEANNDNWENTIKKYENEVTEIEKVCTGYRENICKEVVKDDNYQEAKNLLLKAIEEKADYNTKNRAITQFRIIFCKISMKELNPDLVIMDEFQRFSSLLDLEGNSEEAMLTRTFFGKEDGPFILLVSATPYKPFTTLEELNENKIDTQYQDFNKLTDFLFDSREDITFQQVWHDYSKELCHISSDNLDILIARKNIAEETMYQAMSRTERYRNSAQDDTHLKISTGDIVSYCQMQEVIDECNKMSEGRFSVKTLPMEYAKSSPYLLSFMDKYKLKEKLVKAYVENPWNSNMQKQRLLLKTNDIYKYNDIPLCNAKLSKLSNILFDEKGEKHGEQLFWIPASHPYYKIPANNMFAKNHDFSKVLVFSAWEMVPRMIACMISYAVEQKSISRAFPSATYTNTKENSEKDALDKQQGEKAGTGRLRRESLELVTCSSDFLTDAYNPKTNLGQDIKEVRANIKENIKNTGRLTLVEQPTTAKFLLEAIRLLDSNAGEKILISEDGLDTLVNMAIGSPGICFYRLLGNKDLAQEAATKFCNNIFNRRYNAAVIDILYNKKSVQTYFKQVIDYCVMGNLQAVLDEFAYMIDERSNGERNVEMIQKRMIESFIDRNYQEIDTTESFGKEKKKKWRIRTHYAMPYGNIRMTDQATNRANDVRLAFNSPFRPFVLASTSVGQEGLDFHWYCRKIMHWNISSNPQDMEQREGRIDRYKSLFVRRNVAKFHPETYTWNEMFDLARTEAKDKGFCELVPYWSIPQDMLKSIAETDREYIESIVPLYPLSMDYDRYRHMKSVLRLYRLTMGQPRQEELLEFFKDMSAEDIDKLLFNLSPIKRKK</sequence>
<keyword evidence="3" id="KW-0547">Nucleotide-binding</keyword>
<dbReference type="SUPFAM" id="SSF52540">
    <property type="entry name" value="P-loop containing nucleoside triphosphate hydrolases"/>
    <property type="match status" value="2"/>
</dbReference>
<reference evidence="3 4" key="1">
    <citation type="submission" date="2019-09" db="EMBL/GenBank/DDBJ databases">
        <title>Distinct polysaccharide growth profiles of human intestinal Prevotella copri isolates.</title>
        <authorList>
            <person name="Fehlner-Peach H."/>
            <person name="Magnabosco C."/>
            <person name="Raghavan V."/>
            <person name="Scher J.U."/>
            <person name="Tett A."/>
            <person name="Cox L.M."/>
            <person name="Gottsegen C."/>
            <person name="Watters A."/>
            <person name="Wiltshire- Gordon J.D."/>
            <person name="Segata N."/>
            <person name="Bonneau R."/>
            <person name="Littman D.R."/>
        </authorList>
    </citation>
    <scope>NUCLEOTIDE SEQUENCE [LARGE SCALE GENOMIC DNA]</scope>
    <source>
        <strain evidence="4">iA622</strain>
    </source>
</reference>
<feature type="coiled-coil region" evidence="1">
    <location>
        <begin position="153"/>
        <end position="232"/>
    </location>
</feature>
<name>A0A6G1U2Z1_9BACT</name>
<feature type="compositionally biased region" description="Basic and acidic residues" evidence="2">
    <location>
        <begin position="571"/>
        <end position="583"/>
    </location>
</feature>
<keyword evidence="3" id="KW-0378">Hydrolase</keyword>
<feature type="region of interest" description="Disordered" evidence="2">
    <location>
        <begin position="566"/>
        <end position="590"/>
    </location>
</feature>
<dbReference type="OrthoDB" id="9814088at2"/>
<dbReference type="RefSeq" id="WP_153125489.1">
    <property type="nucleotide sequence ID" value="NZ_VZCB01000095.1"/>
</dbReference>
<keyword evidence="1" id="KW-0175">Coiled coil</keyword>
<dbReference type="EMBL" id="VZCB01000095">
    <property type="protein sequence ID" value="MQN81944.1"/>
    <property type="molecule type" value="Genomic_DNA"/>
</dbReference>
<keyword evidence="3" id="KW-0067">ATP-binding</keyword>